<sequence>MPHRALEITLTRPLNPAELDAACRRMPLAANCDTTRLMALVPAKTPDRAAHRLRRRLKDRLPLDVITTHYPDASGQVLLNLALPPAAHAALRTTALRTGQKPERLLERAVHRALAEHTDHEVKRLEHELRRLLAHTTPARLLAAMGHALTRTPQGPTP</sequence>
<name>A0A6G3R160_9ACTN</name>
<dbReference type="AlphaFoldDB" id="A0A6G3R160"/>
<organism evidence="1">
    <name type="scientific">Streptomyces sp. SID14436</name>
    <dbReference type="NCBI Taxonomy" id="2706070"/>
    <lineage>
        <taxon>Bacteria</taxon>
        <taxon>Bacillati</taxon>
        <taxon>Actinomycetota</taxon>
        <taxon>Actinomycetes</taxon>
        <taxon>Kitasatosporales</taxon>
        <taxon>Streptomycetaceae</taxon>
        <taxon>Streptomyces</taxon>
    </lineage>
</organism>
<dbReference type="EMBL" id="JAAGMD010000725">
    <property type="protein sequence ID" value="NEA89446.1"/>
    <property type="molecule type" value="Genomic_DNA"/>
</dbReference>
<gene>
    <name evidence="1" type="ORF">G3I53_26215</name>
</gene>
<evidence type="ECO:0000313" key="1">
    <source>
        <dbReference type="EMBL" id="NEA89446.1"/>
    </source>
</evidence>
<accession>A0A6G3R160</accession>
<reference evidence="1" key="1">
    <citation type="submission" date="2020-01" db="EMBL/GenBank/DDBJ databases">
        <title>Insect and environment-associated Actinomycetes.</title>
        <authorList>
            <person name="Currrie C."/>
            <person name="Chevrette M."/>
            <person name="Carlson C."/>
            <person name="Stubbendieck R."/>
            <person name="Wendt-Pienkowski E."/>
        </authorList>
    </citation>
    <scope>NUCLEOTIDE SEQUENCE</scope>
    <source>
        <strain evidence="1">SID14436</strain>
    </source>
</reference>
<proteinExistence type="predicted"/>
<comment type="caution">
    <text evidence="1">The sequence shown here is derived from an EMBL/GenBank/DDBJ whole genome shotgun (WGS) entry which is preliminary data.</text>
</comment>
<dbReference type="RefSeq" id="WP_164336779.1">
    <property type="nucleotide sequence ID" value="NZ_JAAGMD010000725.1"/>
</dbReference>
<protein>
    <submittedName>
        <fullName evidence="1">Uncharacterized protein</fullName>
    </submittedName>
</protein>